<gene>
    <name evidence="2" type="ORF">KME65_18570</name>
</gene>
<comment type="caution">
    <text evidence="2">The sequence shown here is derived from an EMBL/GenBank/DDBJ whole genome shotgun (WGS) entry which is preliminary data.</text>
</comment>
<dbReference type="Pfam" id="PF07238">
    <property type="entry name" value="PilZ"/>
    <property type="match status" value="1"/>
</dbReference>
<name>A0A944MBK0_9GAMM</name>
<sequence>MSVERRYSKRYPMQGEVYIRYRKQQVFPAEAANCSVQGIYLNTQNLTMITGSMVELEFFYGGRHWTVTGIVTHAQQDGVGVMFWRPQVELYDAVIAVANRKQHIGPRGIVPTEAVV</sequence>
<dbReference type="SUPFAM" id="SSF141371">
    <property type="entry name" value="PilZ domain-like"/>
    <property type="match status" value="1"/>
</dbReference>
<dbReference type="EMBL" id="JAHHGM010000024">
    <property type="protein sequence ID" value="MBT2990966.1"/>
    <property type="molecule type" value="Genomic_DNA"/>
</dbReference>
<dbReference type="AlphaFoldDB" id="A0A944MBK0"/>
<protein>
    <submittedName>
        <fullName evidence="2">PilZ domain-containing protein</fullName>
    </submittedName>
</protein>
<dbReference type="InterPro" id="IPR009875">
    <property type="entry name" value="PilZ_domain"/>
</dbReference>
<dbReference type="Proteomes" id="UP000770889">
    <property type="component" value="Unassembled WGS sequence"/>
</dbReference>
<evidence type="ECO:0000313" key="2">
    <source>
        <dbReference type="EMBL" id="MBT2990966.1"/>
    </source>
</evidence>
<dbReference type="Gene3D" id="2.40.10.220">
    <property type="entry name" value="predicted glycosyltransferase like domains"/>
    <property type="match status" value="1"/>
</dbReference>
<reference evidence="2 3" key="1">
    <citation type="submission" date="2021-05" db="EMBL/GenBank/DDBJ databases">
        <title>Genetic and Functional Diversity in Clade A Lucinid endosymbionts from the Bahamas.</title>
        <authorList>
            <person name="Giani N.M."/>
            <person name="Engel A.S."/>
            <person name="Campbell B.J."/>
        </authorList>
    </citation>
    <scope>NUCLEOTIDE SEQUENCE [LARGE SCALE GENOMIC DNA]</scope>
    <source>
        <strain evidence="2">LUC16012Gg_MoonRockCtena</strain>
    </source>
</reference>
<feature type="domain" description="PilZ" evidence="1">
    <location>
        <begin position="4"/>
        <end position="91"/>
    </location>
</feature>
<dbReference type="GO" id="GO:0035438">
    <property type="term" value="F:cyclic-di-GMP binding"/>
    <property type="evidence" value="ECO:0007669"/>
    <property type="project" value="InterPro"/>
</dbReference>
<proteinExistence type="predicted"/>
<evidence type="ECO:0000313" key="3">
    <source>
        <dbReference type="Proteomes" id="UP000770889"/>
    </source>
</evidence>
<evidence type="ECO:0000259" key="1">
    <source>
        <dbReference type="Pfam" id="PF07238"/>
    </source>
</evidence>
<organism evidence="2 3">
    <name type="scientific">Candidatus Thiodiazotropha taylori</name>
    <dbReference type="NCBI Taxonomy" id="2792791"/>
    <lineage>
        <taxon>Bacteria</taxon>
        <taxon>Pseudomonadati</taxon>
        <taxon>Pseudomonadota</taxon>
        <taxon>Gammaproteobacteria</taxon>
        <taxon>Chromatiales</taxon>
        <taxon>Sedimenticolaceae</taxon>
        <taxon>Candidatus Thiodiazotropha</taxon>
    </lineage>
</organism>
<accession>A0A944MBK0</accession>